<organism evidence="1 2">
    <name type="scientific">Puccinia striiformis f. sp. tritici PST-78</name>
    <dbReference type="NCBI Taxonomy" id="1165861"/>
    <lineage>
        <taxon>Eukaryota</taxon>
        <taxon>Fungi</taxon>
        <taxon>Dikarya</taxon>
        <taxon>Basidiomycota</taxon>
        <taxon>Pucciniomycotina</taxon>
        <taxon>Pucciniomycetes</taxon>
        <taxon>Pucciniales</taxon>
        <taxon>Pucciniaceae</taxon>
        <taxon>Puccinia</taxon>
    </lineage>
</organism>
<evidence type="ECO:0000313" key="1">
    <source>
        <dbReference type="EMBL" id="KNE90936.1"/>
    </source>
</evidence>
<dbReference type="EMBL" id="AJIL01000228">
    <property type="protein sequence ID" value="KNE90936.1"/>
    <property type="molecule type" value="Genomic_DNA"/>
</dbReference>
<comment type="caution">
    <text evidence="1">The sequence shown here is derived from an EMBL/GenBank/DDBJ whole genome shotgun (WGS) entry which is preliminary data.</text>
</comment>
<evidence type="ECO:0000313" key="2">
    <source>
        <dbReference type="Proteomes" id="UP000054564"/>
    </source>
</evidence>
<proteinExistence type="predicted"/>
<name>A0A0L0UVG5_9BASI</name>
<keyword evidence="2" id="KW-1185">Reference proteome</keyword>
<dbReference type="STRING" id="1165861.A0A0L0UVG5"/>
<reference evidence="2" key="1">
    <citation type="submission" date="2014-03" db="EMBL/GenBank/DDBJ databases">
        <title>The Genome Sequence of Puccinia striiformis f. sp. tritici PST-78.</title>
        <authorList>
            <consortium name="The Broad Institute Genome Sequencing Platform"/>
            <person name="Cuomo C."/>
            <person name="Hulbert S."/>
            <person name="Chen X."/>
            <person name="Walker B."/>
            <person name="Young S.K."/>
            <person name="Zeng Q."/>
            <person name="Gargeya S."/>
            <person name="Fitzgerald M."/>
            <person name="Haas B."/>
            <person name="Abouelleil A."/>
            <person name="Alvarado L."/>
            <person name="Arachchi H.M."/>
            <person name="Berlin A.M."/>
            <person name="Chapman S.B."/>
            <person name="Goldberg J."/>
            <person name="Griggs A."/>
            <person name="Gujja S."/>
            <person name="Hansen M."/>
            <person name="Howarth C."/>
            <person name="Imamovic A."/>
            <person name="Larimer J."/>
            <person name="McCowan C."/>
            <person name="Montmayeur A."/>
            <person name="Murphy C."/>
            <person name="Neiman D."/>
            <person name="Pearson M."/>
            <person name="Priest M."/>
            <person name="Roberts A."/>
            <person name="Saif S."/>
            <person name="Shea T."/>
            <person name="Sisk P."/>
            <person name="Sykes S."/>
            <person name="Wortman J."/>
            <person name="Nusbaum C."/>
            <person name="Birren B."/>
        </authorList>
    </citation>
    <scope>NUCLEOTIDE SEQUENCE [LARGE SCALE GENOMIC DNA]</scope>
    <source>
        <strain evidence="2">race PST-78</strain>
    </source>
</reference>
<dbReference type="AlphaFoldDB" id="A0A0L0UVG5"/>
<accession>A0A0L0UVG5</accession>
<gene>
    <name evidence="1" type="ORF">PSTG_15631</name>
</gene>
<protein>
    <submittedName>
        <fullName evidence="1">Uncharacterized protein</fullName>
    </submittedName>
</protein>
<dbReference type="Proteomes" id="UP000054564">
    <property type="component" value="Unassembled WGS sequence"/>
</dbReference>
<sequence length="186" mass="20240">MGQPTGTCKLSRQVGPGQIVPKWCPIRAHLINGLPMGYAWAPNGQVVIGPSGLPTGCPWAPMGYILISFQQVLENTGQIEALKQVDESFHQICAGIVTNTEKFDTPKILNLVQSLISENAEYLKDKSQKKKSYIISPITKLSCQLFKIHDGLGDSKSRAPTLTRLRHITTPPPLIPPYGVSPLGAQ</sequence>